<evidence type="ECO:0000313" key="2">
    <source>
        <dbReference type="Proteomes" id="UP000008225"/>
    </source>
</evidence>
<dbReference type="PANTHER" id="PTHR12138:SF154">
    <property type="entry name" value="PROTEIN-SERINE_THREONINE PHOSPHATASE"/>
    <property type="match status" value="1"/>
</dbReference>
<reference evidence="1 2" key="1">
    <citation type="submission" date="2009-03" db="EMBL/GenBank/DDBJ databases">
        <authorList>
            <person name="Warren W."/>
            <person name="Ye L."/>
            <person name="Minx P."/>
            <person name="Worley K."/>
            <person name="Gibbs R."/>
            <person name="Wilson R.K."/>
        </authorList>
    </citation>
    <scope>NUCLEOTIDE SEQUENCE [LARGE SCALE GENOMIC DNA]</scope>
</reference>
<reference evidence="1" key="2">
    <citation type="submission" date="2025-08" db="UniProtKB">
        <authorList>
            <consortium name="Ensembl"/>
        </authorList>
    </citation>
    <scope>IDENTIFICATION</scope>
</reference>
<name>A0A8I3WBI9_CALJA</name>
<reference evidence="1" key="3">
    <citation type="submission" date="2025-09" db="UniProtKB">
        <authorList>
            <consortium name="Ensembl"/>
        </authorList>
    </citation>
    <scope>IDENTIFICATION</scope>
</reference>
<dbReference type="GeneTree" id="ENSGT01120000271815"/>
<dbReference type="PRINTS" id="PR02045">
    <property type="entry name" value="F138DOMAIN"/>
</dbReference>
<proteinExistence type="predicted"/>
<dbReference type="AlphaFoldDB" id="A0A8I3WBI9"/>
<evidence type="ECO:0000313" key="1">
    <source>
        <dbReference type="Ensembl" id="ENSCJAP00000090593.1"/>
    </source>
</evidence>
<keyword evidence="2" id="KW-1185">Reference proteome</keyword>
<dbReference type="Ensembl" id="ENSCJAT00000143127.1">
    <property type="protein sequence ID" value="ENSCJAP00000090593.1"/>
    <property type="gene ID" value="ENSCJAG00000080075.1"/>
</dbReference>
<dbReference type="Proteomes" id="UP000008225">
    <property type="component" value="Chromosome 9"/>
</dbReference>
<organism evidence="1 2">
    <name type="scientific">Callithrix jacchus</name>
    <name type="common">White-tufted-ear marmoset</name>
    <name type="synonym">Simia Jacchus</name>
    <dbReference type="NCBI Taxonomy" id="9483"/>
    <lineage>
        <taxon>Eukaryota</taxon>
        <taxon>Metazoa</taxon>
        <taxon>Chordata</taxon>
        <taxon>Craniata</taxon>
        <taxon>Vertebrata</taxon>
        <taxon>Euteleostomi</taxon>
        <taxon>Mammalia</taxon>
        <taxon>Eutheria</taxon>
        <taxon>Euarchontoglires</taxon>
        <taxon>Primates</taxon>
        <taxon>Haplorrhini</taxon>
        <taxon>Platyrrhini</taxon>
        <taxon>Cebidae</taxon>
        <taxon>Callitrichinae</taxon>
        <taxon>Callithrix</taxon>
        <taxon>Callithrix</taxon>
    </lineage>
</organism>
<dbReference type="PANTHER" id="PTHR12138">
    <property type="entry name" value="PRIMATE-EXPANDED PROTEIN FAMILY"/>
    <property type="match status" value="1"/>
</dbReference>
<accession>A0A8I3WBI9</accession>
<protein>
    <submittedName>
        <fullName evidence="1">Uncharacterized protein</fullName>
    </submittedName>
</protein>
<sequence>MIMPLYSSLGSRARLSQKKKKKKKRNLSIYLSIYLSKENERESPLGLILLGQLFFKLPDSVPWHLFSEILLSIRASPGGLCWVCFIQQPMSREVISNVKFSSSFIFLRWGLAMLPRLECNGTITAHCSLHFLDSSNPATSASPVAGTIGAWHHTWLIVVFFVKMGFCQVAQAGLKLLGLSNPPASNSQHAGIIGVSHCPWPCDFHYLQ</sequence>